<reference evidence="2" key="1">
    <citation type="journal article" date="2021" name="Nat. Commun.">
        <title>Genomic analyses provide insights into spinach domestication and the genetic basis of agronomic traits.</title>
        <authorList>
            <person name="Cai X."/>
            <person name="Sun X."/>
            <person name="Xu C."/>
            <person name="Sun H."/>
            <person name="Wang X."/>
            <person name="Ge C."/>
            <person name="Zhang Z."/>
            <person name="Wang Q."/>
            <person name="Fei Z."/>
            <person name="Jiao C."/>
            <person name="Wang Q."/>
        </authorList>
    </citation>
    <scope>NUCLEOTIDE SEQUENCE [LARGE SCALE GENOMIC DNA]</scope>
    <source>
        <strain evidence="2">cv. Varoflay</strain>
    </source>
</reference>
<dbReference type="GeneID" id="110797489"/>
<evidence type="ECO:0000313" key="3">
    <source>
        <dbReference type="RefSeq" id="XP_021858291.1"/>
    </source>
</evidence>
<feature type="region of interest" description="Disordered" evidence="1">
    <location>
        <begin position="1"/>
        <end position="143"/>
    </location>
</feature>
<feature type="region of interest" description="Disordered" evidence="1">
    <location>
        <begin position="195"/>
        <end position="241"/>
    </location>
</feature>
<feature type="compositionally biased region" description="Polar residues" evidence="1">
    <location>
        <begin position="161"/>
        <end position="174"/>
    </location>
</feature>
<sequence>MENSKKKEQLTVNAGNFWSKGWNTAKLNPMDVDVEEDIGFTVRTSRQNDNEPSERIRPSNRLTGNDSGRKRSVDNELPETGRIGSSSSLTGDDPKRQKSNNASISNVNPHWPPGFRFQSQPRPGSASEPAVEPSQGLGYQQLTSRSLRPTMNHITNQGFCSFQPVSRTNSSTSEPAFKPSQELEYEVLAPVRAPDPRSMRPIINPSQVTGSQRVSNISNTGSSTSLIHSDNAEGPSDMELS</sequence>
<organism evidence="2 3">
    <name type="scientific">Spinacia oleracea</name>
    <name type="common">Spinach</name>
    <dbReference type="NCBI Taxonomy" id="3562"/>
    <lineage>
        <taxon>Eukaryota</taxon>
        <taxon>Viridiplantae</taxon>
        <taxon>Streptophyta</taxon>
        <taxon>Embryophyta</taxon>
        <taxon>Tracheophyta</taxon>
        <taxon>Spermatophyta</taxon>
        <taxon>Magnoliopsida</taxon>
        <taxon>eudicotyledons</taxon>
        <taxon>Gunneridae</taxon>
        <taxon>Pentapetalae</taxon>
        <taxon>Caryophyllales</taxon>
        <taxon>Chenopodiaceae</taxon>
        <taxon>Chenopodioideae</taxon>
        <taxon>Anserineae</taxon>
        <taxon>Spinacia</taxon>
    </lineage>
</organism>
<protein>
    <submittedName>
        <fullName evidence="3">Uncharacterized protein isoform X1</fullName>
    </submittedName>
</protein>
<feature type="compositionally biased region" description="Polar residues" evidence="1">
    <location>
        <begin position="204"/>
        <end position="228"/>
    </location>
</feature>
<feature type="compositionally biased region" description="Polar residues" evidence="1">
    <location>
        <begin position="10"/>
        <end position="26"/>
    </location>
</feature>
<feature type="region of interest" description="Disordered" evidence="1">
    <location>
        <begin position="161"/>
        <end position="180"/>
    </location>
</feature>
<keyword evidence="2" id="KW-1185">Reference proteome</keyword>
<dbReference type="AlphaFoldDB" id="A0A9R0IZ70"/>
<evidence type="ECO:0000313" key="2">
    <source>
        <dbReference type="Proteomes" id="UP000813463"/>
    </source>
</evidence>
<feature type="compositionally biased region" description="Basic and acidic residues" evidence="1">
    <location>
        <begin position="46"/>
        <end position="57"/>
    </location>
</feature>
<accession>A0A9R0IZ70</accession>
<gene>
    <name evidence="3" type="primary">LOC110797489</name>
</gene>
<proteinExistence type="predicted"/>
<name>A0A9R0IZ70_SPIOL</name>
<evidence type="ECO:0000256" key="1">
    <source>
        <dbReference type="SAM" id="MobiDB-lite"/>
    </source>
</evidence>
<feature type="compositionally biased region" description="Polar residues" evidence="1">
    <location>
        <begin position="99"/>
        <end position="108"/>
    </location>
</feature>
<reference evidence="3" key="2">
    <citation type="submission" date="2025-08" db="UniProtKB">
        <authorList>
            <consortium name="RefSeq"/>
        </authorList>
    </citation>
    <scope>IDENTIFICATION</scope>
    <source>
        <tissue evidence="3">Leaf</tissue>
    </source>
</reference>
<dbReference type="Proteomes" id="UP000813463">
    <property type="component" value="Chromosome 6"/>
</dbReference>
<dbReference type="RefSeq" id="XP_021858291.1">
    <property type="nucleotide sequence ID" value="XM_022002599.2"/>
</dbReference>
<dbReference type="KEGG" id="soe:110797489"/>